<evidence type="ECO:0000256" key="1">
    <source>
        <dbReference type="ARBA" id="ARBA00004952"/>
    </source>
</evidence>
<organism evidence="11 12">
    <name type="scientific">Phlebiopsis gigantea (strain 11061_1 CR5-6)</name>
    <name type="common">White-rot fungus</name>
    <name type="synonym">Peniophora gigantea</name>
    <dbReference type="NCBI Taxonomy" id="745531"/>
    <lineage>
        <taxon>Eukaryota</taxon>
        <taxon>Fungi</taxon>
        <taxon>Dikarya</taxon>
        <taxon>Basidiomycota</taxon>
        <taxon>Agaricomycotina</taxon>
        <taxon>Agaricomycetes</taxon>
        <taxon>Polyporales</taxon>
        <taxon>Phanerochaetaceae</taxon>
        <taxon>Phlebiopsis</taxon>
    </lineage>
</organism>
<accession>A0A0C3S5M9</accession>
<dbReference type="OrthoDB" id="193380at2759"/>
<evidence type="ECO:0000259" key="10">
    <source>
        <dbReference type="Pfam" id="PF17767"/>
    </source>
</evidence>
<dbReference type="AlphaFoldDB" id="A0A0C3S5M9"/>
<dbReference type="PANTHER" id="PTHR11098">
    <property type="entry name" value="NICOTINATE PHOSPHORIBOSYLTRANSFERASE"/>
    <property type="match status" value="1"/>
</dbReference>
<dbReference type="InterPro" id="IPR007229">
    <property type="entry name" value="Nic_PRibTrfase-Fam"/>
</dbReference>
<evidence type="ECO:0000256" key="3">
    <source>
        <dbReference type="ARBA" id="ARBA00013236"/>
    </source>
</evidence>
<dbReference type="Pfam" id="PF17767">
    <property type="entry name" value="NAPRTase_N"/>
    <property type="match status" value="1"/>
</dbReference>
<gene>
    <name evidence="11" type="ORF">PHLGIDRAFT_107887</name>
</gene>
<evidence type="ECO:0000313" key="12">
    <source>
        <dbReference type="Proteomes" id="UP000053257"/>
    </source>
</evidence>
<reference evidence="11 12" key="1">
    <citation type="journal article" date="2014" name="PLoS Genet.">
        <title>Analysis of the Phlebiopsis gigantea genome, transcriptome and secretome provides insight into its pioneer colonization strategies of wood.</title>
        <authorList>
            <person name="Hori C."/>
            <person name="Ishida T."/>
            <person name="Igarashi K."/>
            <person name="Samejima M."/>
            <person name="Suzuki H."/>
            <person name="Master E."/>
            <person name="Ferreira P."/>
            <person name="Ruiz-Duenas F.J."/>
            <person name="Held B."/>
            <person name="Canessa P."/>
            <person name="Larrondo L.F."/>
            <person name="Schmoll M."/>
            <person name="Druzhinina I.S."/>
            <person name="Kubicek C.P."/>
            <person name="Gaskell J.A."/>
            <person name="Kersten P."/>
            <person name="St John F."/>
            <person name="Glasner J."/>
            <person name="Sabat G."/>
            <person name="Splinter BonDurant S."/>
            <person name="Syed K."/>
            <person name="Yadav J."/>
            <person name="Mgbeahuruike A.C."/>
            <person name="Kovalchuk A."/>
            <person name="Asiegbu F.O."/>
            <person name="Lackner G."/>
            <person name="Hoffmeister D."/>
            <person name="Rencoret J."/>
            <person name="Gutierrez A."/>
            <person name="Sun H."/>
            <person name="Lindquist E."/>
            <person name="Barry K."/>
            <person name="Riley R."/>
            <person name="Grigoriev I.V."/>
            <person name="Henrissat B."/>
            <person name="Kues U."/>
            <person name="Berka R.M."/>
            <person name="Martinez A.T."/>
            <person name="Covert S.F."/>
            <person name="Blanchette R.A."/>
            <person name="Cullen D."/>
        </authorList>
    </citation>
    <scope>NUCLEOTIDE SEQUENCE [LARGE SCALE GENOMIC DNA]</scope>
    <source>
        <strain evidence="11 12">11061_1 CR5-6</strain>
    </source>
</reference>
<comment type="pathway">
    <text evidence="1 8">Cofactor biosynthesis; NAD(+) biosynthesis; nicotinate D-ribonucleotide from nicotinate: step 1/1.</text>
</comment>
<dbReference type="Proteomes" id="UP000053257">
    <property type="component" value="Unassembled WGS sequence"/>
</dbReference>
<dbReference type="EMBL" id="KN840536">
    <property type="protein sequence ID" value="KIP05702.1"/>
    <property type="molecule type" value="Genomic_DNA"/>
</dbReference>
<proteinExistence type="inferred from homology"/>
<evidence type="ECO:0000256" key="6">
    <source>
        <dbReference type="ARBA" id="ARBA00022642"/>
    </source>
</evidence>
<dbReference type="HOGENOM" id="CLU_030991_0_0_1"/>
<evidence type="ECO:0000256" key="4">
    <source>
        <dbReference type="ARBA" id="ARBA00022553"/>
    </source>
</evidence>
<evidence type="ECO:0000256" key="8">
    <source>
        <dbReference type="RuleBase" id="RU003838"/>
    </source>
</evidence>
<comment type="catalytic activity">
    <reaction evidence="7 8">
        <text>5-phospho-alpha-D-ribose 1-diphosphate + nicotinate + ATP + H2O = nicotinate beta-D-ribonucleotide + ADP + phosphate + diphosphate</text>
        <dbReference type="Rhea" id="RHEA:36163"/>
        <dbReference type="ChEBI" id="CHEBI:15377"/>
        <dbReference type="ChEBI" id="CHEBI:30616"/>
        <dbReference type="ChEBI" id="CHEBI:32544"/>
        <dbReference type="ChEBI" id="CHEBI:33019"/>
        <dbReference type="ChEBI" id="CHEBI:43474"/>
        <dbReference type="ChEBI" id="CHEBI:57502"/>
        <dbReference type="ChEBI" id="CHEBI:58017"/>
        <dbReference type="ChEBI" id="CHEBI:456216"/>
        <dbReference type="EC" id="6.3.4.21"/>
    </reaction>
</comment>
<dbReference type="SUPFAM" id="SSF51690">
    <property type="entry name" value="Nicotinate/Quinolinate PRTase C-terminal domain-like"/>
    <property type="match status" value="1"/>
</dbReference>
<dbReference type="Pfam" id="PF04095">
    <property type="entry name" value="NAPRTase"/>
    <property type="match status" value="1"/>
</dbReference>
<dbReference type="PIRSF" id="PIRSF000484">
    <property type="entry name" value="NAPRT"/>
    <property type="match status" value="1"/>
</dbReference>
<evidence type="ECO:0000313" key="11">
    <source>
        <dbReference type="EMBL" id="KIP05702.1"/>
    </source>
</evidence>
<dbReference type="EC" id="6.3.4.21" evidence="3 8"/>
<evidence type="ECO:0000256" key="7">
    <source>
        <dbReference type="ARBA" id="ARBA00048668"/>
    </source>
</evidence>
<dbReference type="NCBIfam" id="TIGR01514">
    <property type="entry name" value="NAPRTase"/>
    <property type="match status" value="1"/>
</dbReference>
<comment type="PTM">
    <text evidence="8">Transiently phosphorylated on a His residue during the reaction cycle. Phosphorylation strongly increases the affinity for substrates and increases the rate of nicotinate D-ribonucleotide production. Dephosphorylation regenerates the low-affinity form of the enzyme, leading to product release.</text>
</comment>
<dbReference type="InterPro" id="IPR041525">
    <property type="entry name" value="N/Namide_PRibTrfase"/>
</dbReference>
<feature type="domain" description="Nicotinate phosphoribosyltransferase N-terminal" evidence="10">
    <location>
        <begin position="15"/>
        <end position="147"/>
    </location>
</feature>
<dbReference type="InterPro" id="IPR006406">
    <property type="entry name" value="Nic_PRibTrfase"/>
</dbReference>
<keyword evidence="4" id="KW-0597">Phosphoprotein</keyword>
<dbReference type="STRING" id="745531.A0A0C3S5M9"/>
<sequence length="430" mass="48721">MVTRDPLHVAPTSLLDTDLYKFTMQQAVLRHFPDVQASYRFTHRDQDVYFSRECYNLFVDSIKHFADIRLMEPERIWLAKACPYFTAEYIKYLSQYRFKPEQVRILFHPKDASASQAQDDLGRIEIEAVGPWHETILWEVPLMATLSELFFTTVDTDWSYDGQEEAAYAKAWAYLSHGCALSEFGTRRRRSLHTQDLVVATLVRAYGDYQKDEALQKASGDKGKLTGTSNVYLAYKHAIPPVGTIAHEWFMAIGALRGYEHAHAHGLDLWTTVYPDTLLLALTDTFSTPAFFRDFTREHAQTWFGLRQDSGDPYVYAPRAQEVYERLGVEYKDKKTIIFSDGLDVAKALKLREQARGLGFLASFGVGTSLTNDFQSVSSGGKEKSKALNMVIKLASVDGKPCVKISDELSKNTGDPNAVKLVKEIFEISA</sequence>
<dbReference type="UniPathway" id="UPA00253">
    <property type="reaction ID" value="UER00457"/>
</dbReference>
<protein>
    <recommendedName>
        <fullName evidence="3 8">Nicotinate phosphoribosyltransferase</fullName>
        <ecNumber evidence="3 8">6.3.4.21</ecNumber>
    </recommendedName>
</protein>
<dbReference type="SUPFAM" id="SSF54675">
    <property type="entry name" value="Nicotinate/Quinolinate PRTase N-terminal domain-like"/>
    <property type="match status" value="1"/>
</dbReference>
<evidence type="ECO:0000256" key="2">
    <source>
        <dbReference type="ARBA" id="ARBA00010897"/>
    </source>
</evidence>
<dbReference type="Gene3D" id="3.20.140.10">
    <property type="entry name" value="nicotinate phosphoribosyltransferase"/>
    <property type="match status" value="1"/>
</dbReference>
<keyword evidence="5 8" id="KW-0436">Ligase</keyword>
<dbReference type="InterPro" id="IPR036068">
    <property type="entry name" value="Nicotinate_pribotase-like_C"/>
</dbReference>
<dbReference type="InterPro" id="IPR040727">
    <property type="entry name" value="NAPRTase_N"/>
</dbReference>
<dbReference type="GO" id="GO:0004516">
    <property type="term" value="F:nicotinate phosphoribosyltransferase activity"/>
    <property type="evidence" value="ECO:0007669"/>
    <property type="project" value="UniProtKB-UniRule"/>
</dbReference>
<evidence type="ECO:0000259" key="9">
    <source>
        <dbReference type="Pfam" id="PF04095"/>
    </source>
</evidence>
<keyword evidence="6 8" id="KW-0662">Pyridine nucleotide biosynthesis</keyword>
<name>A0A0C3S5M9_PHLG1</name>
<dbReference type="GO" id="GO:0034355">
    <property type="term" value="P:NAD+ biosynthetic process via the salvage pathway"/>
    <property type="evidence" value="ECO:0007669"/>
    <property type="project" value="TreeGrafter"/>
</dbReference>
<dbReference type="PANTHER" id="PTHR11098:SF1">
    <property type="entry name" value="NICOTINATE PHOSPHORIBOSYLTRANSFERASE"/>
    <property type="match status" value="1"/>
</dbReference>
<dbReference type="HAMAP" id="MF_00570">
    <property type="entry name" value="NAPRTase"/>
    <property type="match status" value="1"/>
</dbReference>
<evidence type="ECO:0000256" key="5">
    <source>
        <dbReference type="ARBA" id="ARBA00022598"/>
    </source>
</evidence>
<feature type="domain" description="Nicotinate/nicotinamide phosphoribosyltransferase" evidence="9">
    <location>
        <begin position="179"/>
        <end position="428"/>
    </location>
</feature>
<keyword evidence="12" id="KW-1185">Reference proteome</keyword>
<comment type="similarity">
    <text evidence="2 8">Belongs to the NAPRTase family.</text>
</comment>
<dbReference type="GO" id="GO:0005829">
    <property type="term" value="C:cytosol"/>
    <property type="evidence" value="ECO:0007669"/>
    <property type="project" value="TreeGrafter"/>
</dbReference>
<comment type="function">
    <text evidence="8">Catalyzes the synthesis of beta-nicotinate D-ribonucleotide from nicotinate and 5-phospho-D-ribose 1-phosphate at the expense of ATP.</text>
</comment>